<keyword evidence="13" id="KW-1185">Reference proteome</keyword>
<feature type="coiled-coil region" evidence="8">
    <location>
        <begin position="205"/>
        <end position="243"/>
    </location>
</feature>
<feature type="domain" description="UvrC family homology region profile" evidence="11">
    <location>
        <begin position="271"/>
        <end position="492"/>
    </location>
</feature>
<feature type="domain" description="GIY-YIG" evidence="10">
    <location>
        <begin position="31"/>
        <end position="110"/>
    </location>
</feature>
<evidence type="ECO:0000256" key="4">
    <source>
        <dbReference type="ARBA" id="ARBA00022881"/>
    </source>
</evidence>
<feature type="domain" description="UVR" evidence="9">
    <location>
        <begin position="220"/>
        <end position="255"/>
    </location>
</feature>
<dbReference type="Pfam" id="PF02151">
    <property type="entry name" value="UVR"/>
    <property type="match status" value="1"/>
</dbReference>
<evidence type="ECO:0000256" key="7">
    <source>
        <dbReference type="HAMAP-Rule" id="MF_00203"/>
    </source>
</evidence>
<dbReference type="EMBL" id="FNJI01000029">
    <property type="protein sequence ID" value="SDP61972.1"/>
    <property type="molecule type" value="Genomic_DNA"/>
</dbReference>
<dbReference type="SUPFAM" id="SSF47781">
    <property type="entry name" value="RuvA domain 2-like"/>
    <property type="match status" value="1"/>
</dbReference>
<dbReference type="GO" id="GO:0009432">
    <property type="term" value="P:SOS response"/>
    <property type="evidence" value="ECO:0007669"/>
    <property type="project" value="UniProtKB-UniRule"/>
</dbReference>
<evidence type="ECO:0000256" key="1">
    <source>
        <dbReference type="ARBA" id="ARBA00022490"/>
    </source>
</evidence>
<evidence type="ECO:0000259" key="10">
    <source>
        <dbReference type="PROSITE" id="PS50164"/>
    </source>
</evidence>
<evidence type="ECO:0000256" key="3">
    <source>
        <dbReference type="ARBA" id="ARBA00022769"/>
    </source>
</evidence>
<dbReference type="SUPFAM" id="SSF46600">
    <property type="entry name" value="C-terminal UvrC-binding domain of UvrB"/>
    <property type="match status" value="1"/>
</dbReference>
<dbReference type="AlphaFoldDB" id="A0A1H0U6Q4"/>
<dbReference type="InterPro" id="IPR001162">
    <property type="entry name" value="UvrC_RNase_H_dom"/>
</dbReference>
<name>A0A1H0U6Q4_9BACT</name>
<organism evidence="12 13">
    <name type="scientific">Desulforhopalus singaporensis</name>
    <dbReference type="NCBI Taxonomy" id="91360"/>
    <lineage>
        <taxon>Bacteria</taxon>
        <taxon>Pseudomonadati</taxon>
        <taxon>Thermodesulfobacteriota</taxon>
        <taxon>Desulfobulbia</taxon>
        <taxon>Desulfobulbales</taxon>
        <taxon>Desulfocapsaceae</taxon>
        <taxon>Desulforhopalus</taxon>
    </lineage>
</organism>
<evidence type="ECO:0000259" key="9">
    <source>
        <dbReference type="PROSITE" id="PS50151"/>
    </source>
</evidence>
<dbReference type="InterPro" id="IPR036876">
    <property type="entry name" value="UVR_dom_sf"/>
</dbReference>
<dbReference type="InterPro" id="IPR004791">
    <property type="entry name" value="UvrC"/>
</dbReference>
<evidence type="ECO:0000313" key="13">
    <source>
        <dbReference type="Proteomes" id="UP000199073"/>
    </source>
</evidence>
<dbReference type="PANTHER" id="PTHR30562">
    <property type="entry name" value="UVRC/OXIDOREDUCTASE"/>
    <property type="match status" value="1"/>
</dbReference>
<dbReference type="PROSITE" id="PS50151">
    <property type="entry name" value="UVR"/>
    <property type="match status" value="1"/>
</dbReference>
<protein>
    <recommendedName>
        <fullName evidence="7">UvrABC system protein C</fullName>
        <shortName evidence="7">Protein UvrC</shortName>
    </recommendedName>
    <alternativeName>
        <fullName evidence="7">Excinuclease ABC subunit C</fullName>
    </alternativeName>
</protein>
<comment type="subunit">
    <text evidence="7">Interacts with UvrB in an incision complex.</text>
</comment>
<dbReference type="PROSITE" id="PS50164">
    <property type="entry name" value="GIY_YIG"/>
    <property type="match status" value="1"/>
</dbReference>
<dbReference type="SUPFAM" id="SSF82771">
    <property type="entry name" value="GIY-YIG endonuclease"/>
    <property type="match status" value="1"/>
</dbReference>
<sequence length="621" mass="70809">MGILFTAFTLNQQESSIHVMFWQSVLSSAPHSPGVYLMLDAKNCVLYVGKAKDLFKRLSSYARFSGSPHSKTGVMLQKTHKVDTILTTTEKEALILEASLIKKHKPKYNIILRDDKSYPYIKVTVQEEWPRVFMTRRKTKDDARYFGPYSSSANMWATLHLISRLFPLRNCKGSQLKKRKRPCLNRQIGKCLAPCTGNTDKEKYLQHVENILMLLEGRNNELLENLKKEMGEAAKNLEYEKAAKLRDQIFAVTRTTEKQVISASHSKDQDVFGFARKDAAITIALLYIRNGLINGSRTFFLADPYGEDRAILSQVLSQLYDRFSQIPGEILLPFAPSDMELHEEHLNEDRGSRVYLKIPRRGDGHKLIEMANTNARQVFADQEKKKNSWENLSDALCKTLHLDRPPARIECLDISNTSGKQAIGSLVCFRAGEPDKGNFRHYKIRTIDTPDDYTMMKEVLQRRLSRGVEEDNLPDLFVVDGGKGQLNVAVSVAGELGVEDRINWIGIAKEREDEGEKLYKPGRKNPIILPGHNPVLLYLMRIRDESHRYGVTFHRKLRNRATLASELDQIPGIGSNKKRQLLRHMGSLKRIKNAQVDELQEVQGIGPELASAVFDYFHKII</sequence>
<keyword evidence="8" id="KW-0175">Coiled coil</keyword>
<dbReference type="InterPro" id="IPR041663">
    <property type="entry name" value="DisA/LigA_HHH"/>
</dbReference>
<dbReference type="NCBIfam" id="TIGR00194">
    <property type="entry name" value="uvrC"/>
    <property type="match status" value="1"/>
</dbReference>
<dbReference type="Gene3D" id="3.30.420.340">
    <property type="entry name" value="UvrC, RNAse H endonuclease domain"/>
    <property type="match status" value="1"/>
</dbReference>
<dbReference type="PANTHER" id="PTHR30562:SF1">
    <property type="entry name" value="UVRABC SYSTEM PROTEIN C"/>
    <property type="match status" value="1"/>
</dbReference>
<dbReference type="Gene3D" id="4.10.860.10">
    <property type="entry name" value="UVR domain"/>
    <property type="match status" value="1"/>
</dbReference>
<dbReference type="InterPro" id="IPR000305">
    <property type="entry name" value="GIY-YIG_endonuc"/>
</dbReference>
<comment type="similarity">
    <text evidence="7">Belongs to the UvrC family.</text>
</comment>
<dbReference type="Pfam" id="PF22920">
    <property type="entry name" value="UvrC_RNaseH"/>
    <property type="match status" value="1"/>
</dbReference>
<dbReference type="InterPro" id="IPR050066">
    <property type="entry name" value="UvrABC_protein_C"/>
</dbReference>
<gene>
    <name evidence="7" type="primary">uvrC</name>
    <name evidence="12" type="ORF">SAMN05660330_03418</name>
</gene>
<dbReference type="InterPro" id="IPR010994">
    <property type="entry name" value="RuvA_2-like"/>
</dbReference>
<dbReference type="Proteomes" id="UP000199073">
    <property type="component" value="Unassembled WGS sequence"/>
</dbReference>
<dbReference type="GO" id="GO:0006289">
    <property type="term" value="P:nucleotide-excision repair"/>
    <property type="evidence" value="ECO:0007669"/>
    <property type="project" value="UniProtKB-UniRule"/>
</dbReference>
<dbReference type="HAMAP" id="MF_00203">
    <property type="entry name" value="UvrC"/>
    <property type="match status" value="1"/>
</dbReference>
<dbReference type="Pfam" id="PF01541">
    <property type="entry name" value="GIY-YIG"/>
    <property type="match status" value="1"/>
</dbReference>
<dbReference type="CDD" id="cd10434">
    <property type="entry name" value="GIY-YIG_UvrC_Cho"/>
    <property type="match status" value="1"/>
</dbReference>
<proteinExistence type="inferred from homology"/>
<evidence type="ECO:0000256" key="5">
    <source>
        <dbReference type="ARBA" id="ARBA00023204"/>
    </source>
</evidence>
<dbReference type="Pfam" id="PF12826">
    <property type="entry name" value="HHH_2"/>
    <property type="match status" value="1"/>
</dbReference>
<dbReference type="SMART" id="SM00465">
    <property type="entry name" value="GIYc"/>
    <property type="match status" value="1"/>
</dbReference>
<dbReference type="InterPro" id="IPR038476">
    <property type="entry name" value="UvrC_RNase_H_dom_sf"/>
</dbReference>
<dbReference type="GO" id="GO:0003677">
    <property type="term" value="F:DNA binding"/>
    <property type="evidence" value="ECO:0007669"/>
    <property type="project" value="UniProtKB-UniRule"/>
</dbReference>
<dbReference type="GO" id="GO:0005737">
    <property type="term" value="C:cytoplasm"/>
    <property type="evidence" value="ECO:0007669"/>
    <property type="project" value="UniProtKB-SubCell"/>
</dbReference>
<dbReference type="GO" id="GO:0009380">
    <property type="term" value="C:excinuclease repair complex"/>
    <property type="evidence" value="ECO:0007669"/>
    <property type="project" value="InterPro"/>
</dbReference>
<dbReference type="InterPro" id="IPR035901">
    <property type="entry name" value="GIY-YIG_endonuc_sf"/>
</dbReference>
<reference evidence="12 13" key="1">
    <citation type="submission" date="2016-10" db="EMBL/GenBank/DDBJ databases">
        <authorList>
            <person name="de Groot N.N."/>
        </authorList>
    </citation>
    <scope>NUCLEOTIDE SEQUENCE [LARGE SCALE GENOMIC DNA]</scope>
    <source>
        <strain evidence="12 13">DSM 12130</strain>
    </source>
</reference>
<evidence type="ECO:0000313" key="12">
    <source>
        <dbReference type="EMBL" id="SDP61972.1"/>
    </source>
</evidence>
<dbReference type="SMART" id="SM00278">
    <property type="entry name" value="HhH1"/>
    <property type="match status" value="2"/>
</dbReference>
<dbReference type="InterPro" id="IPR047296">
    <property type="entry name" value="GIY-YIG_UvrC_Cho"/>
</dbReference>
<keyword evidence="3 7" id="KW-0228">DNA excision</keyword>
<comment type="subcellular location">
    <subcellularLocation>
        <location evidence="7">Cytoplasm</location>
    </subcellularLocation>
</comment>
<dbReference type="PROSITE" id="PS50165">
    <property type="entry name" value="UVRC"/>
    <property type="match status" value="1"/>
</dbReference>
<dbReference type="Gene3D" id="1.10.150.20">
    <property type="entry name" value="5' to 3' exonuclease, C-terminal subdomain"/>
    <property type="match status" value="1"/>
</dbReference>
<accession>A0A1H0U6Q4</accession>
<keyword evidence="1 7" id="KW-0963">Cytoplasm</keyword>
<comment type="function">
    <text evidence="7">The UvrABC repair system catalyzes the recognition and processing of DNA lesions. UvrC both incises the 5' and 3' sides of the lesion. The N-terminal half is responsible for the 3' incision and the C-terminal half is responsible for the 5' incision.</text>
</comment>
<evidence type="ECO:0000256" key="2">
    <source>
        <dbReference type="ARBA" id="ARBA00022763"/>
    </source>
</evidence>
<dbReference type="FunFam" id="3.40.1440.10:FF:000001">
    <property type="entry name" value="UvrABC system protein C"/>
    <property type="match status" value="1"/>
</dbReference>
<dbReference type="InterPro" id="IPR003583">
    <property type="entry name" value="Hlx-hairpin-Hlx_DNA-bd_motif"/>
</dbReference>
<dbReference type="STRING" id="91360.SAMN05660330_03418"/>
<dbReference type="Pfam" id="PF08459">
    <property type="entry name" value="UvrC_RNaseH_dom"/>
    <property type="match status" value="1"/>
</dbReference>
<evidence type="ECO:0000256" key="8">
    <source>
        <dbReference type="SAM" id="Coils"/>
    </source>
</evidence>
<evidence type="ECO:0000256" key="6">
    <source>
        <dbReference type="ARBA" id="ARBA00023236"/>
    </source>
</evidence>
<dbReference type="NCBIfam" id="NF001824">
    <property type="entry name" value="PRK00558.1-5"/>
    <property type="match status" value="1"/>
</dbReference>
<keyword evidence="6 7" id="KW-0742">SOS response</keyword>
<evidence type="ECO:0000259" key="11">
    <source>
        <dbReference type="PROSITE" id="PS50165"/>
    </source>
</evidence>
<dbReference type="Gene3D" id="3.40.1440.10">
    <property type="entry name" value="GIY-YIG endonuclease"/>
    <property type="match status" value="1"/>
</dbReference>
<dbReference type="GO" id="GO:0009381">
    <property type="term" value="F:excinuclease ABC activity"/>
    <property type="evidence" value="ECO:0007669"/>
    <property type="project" value="UniProtKB-UniRule"/>
</dbReference>
<keyword evidence="2 7" id="KW-0227">DNA damage</keyword>
<dbReference type="InterPro" id="IPR001943">
    <property type="entry name" value="UVR_dom"/>
</dbReference>
<keyword evidence="4 7" id="KW-0267">Excision nuclease</keyword>
<keyword evidence="5 7" id="KW-0234">DNA repair</keyword>